<gene>
    <name evidence="2" type="primary">CFAP161</name>
</gene>
<dbReference type="GO" id="GO:0030317">
    <property type="term" value="P:flagellated sperm motility"/>
    <property type="evidence" value="ECO:0007669"/>
    <property type="project" value="Ensembl"/>
</dbReference>
<dbReference type="Bgee" id="ENSMODG00000049991">
    <property type="expression patterns" value="Expressed in spermatocyte and 10 other cell types or tissues"/>
</dbReference>
<dbReference type="GO" id="GO:0031514">
    <property type="term" value="C:motile cilium"/>
    <property type="evidence" value="ECO:0000318"/>
    <property type="project" value="GO_Central"/>
</dbReference>
<dbReference type="AlphaFoldDB" id="A0A5F8HDV2"/>
<dbReference type="InterPro" id="IPR055325">
    <property type="entry name" value="CF161"/>
</dbReference>
<dbReference type="GeneTree" id="ENSGT00390000018488"/>
<protein>
    <submittedName>
        <fullName evidence="2">Cilia and flagella associated protein 161</fullName>
    </submittedName>
</protein>
<dbReference type="Ensembl" id="ENSMODT00000078472.1">
    <property type="protein sequence ID" value="ENSMODP00000057670.1"/>
    <property type="gene ID" value="ENSMODG00000049991.1"/>
</dbReference>
<sequence>MATKNYRNCVRMGNWNENIYLEEELMKDFLEKREKGQLLIQRNRILMTNLLKKVKLSSTGDGYVHYGDTVIVLNPACQDPHIDQVVFGRVALAVTPEEMKAHMSNEIEVPCEVTAMHDATPMGRNTFILMSMDGNAMGEPIRYGLDFGLATTAGFNDKMFYLASDHKSMMRATKKSWLQDVYLTDEFSYLTCWQATYFDPQMRMEYEGFPVPANTRIIIKHCHTNRALAANRNFFLRTYFGKECEVACHTHLDCYRIEKPLNYWVFCTGDPNDLSSLLVDKPRPSSEDTLVEKQASTKAQ</sequence>
<keyword evidence="3" id="KW-1185">Reference proteome</keyword>
<reference evidence="2 3" key="1">
    <citation type="journal article" date="2007" name="Nature">
        <title>Genome of the marsupial Monodelphis domestica reveals innovation in non-coding sequences.</title>
        <authorList>
            <person name="Mikkelsen T.S."/>
            <person name="Wakefield M.J."/>
            <person name="Aken B."/>
            <person name="Amemiya C.T."/>
            <person name="Chang J.L."/>
            <person name="Duke S."/>
            <person name="Garber M."/>
            <person name="Gentles A.J."/>
            <person name="Goodstadt L."/>
            <person name="Heger A."/>
            <person name="Jurka J."/>
            <person name="Kamal M."/>
            <person name="Mauceli E."/>
            <person name="Searle S.M."/>
            <person name="Sharpe T."/>
            <person name="Baker M.L."/>
            <person name="Batzer M.A."/>
            <person name="Benos P.V."/>
            <person name="Belov K."/>
            <person name="Clamp M."/>
            <person name="Cook A."/>
            <person name="Cuff J."/>
            <person name="Das R."/>
            <person name="Davidow L."/>
            <person name="Deakin J.E."/>
            <person name="Fazzari M.J."/>
            <person name="Glass J.L."/>
            <person name="Grabherr M."/>
            <person name="Greally J.M."/>
            <person name="Gu W."/>
            <person name="Hore T.A."/>
            <person name="Huttley G.A."/>
            <person name="Kleber M."/>
            <person name="Jirtle R.L."/>
            <person name="Koina E."/>
            <person name="Lee J.T."/>
            <person name="Mahony S."/>
            <person name="Marra M.A."/>
            <person name="Miller R.D."/>
            <person name="Nicholls R.D."/>
            <person name="Oda M."/>
            <person name="Papenfuss A.T."/>
            <person name="Parra Z.E."/>
            <person name="Pollock D.D."/>
            <person name="Ray D.A."/>
            <person name="Schein J.E."/>
            <person name="Speed T.P."/>
            <person name="Thompson K."/>
            <person name="VandeBerg J.L."/>
            <person name="Wade C.M."/>
            <person name="Walker J.A."/>
            <person name="Waters P.D."/>
            <person name="Webber C."/>
            <person name="Weidman J.R."/>
            <person name="Xie X."/>
            <person name="Zody M.C."/>
            <person name="Baldwin J."/>
            <person name="Abdouelleil A."/>
            <person name="Abdulkadir J."/>
            <person name="Abebe A."/>
            <person name="Abera B."/>
            <person name="Abreu J."/>
            <person name="Acer S.C."/>
            <person name="Aftuck L."/>
            <person name="Alexander A."/>
            <person name="An P."/>
            <person name="Anderson E."/>
            <person name="Anderson S."/>
            <person name="Arachi H."/>
            <person name="Azer M."/>
            <person name="Bachantsang P."/>
            <person name="Barry A."/>
            <person name="Bayul T."/>
            <person name="Berlin A."/>
            <person name="Bessette D."/>
            <person name="Bloom T."/>
            <person name="Bloom T."/>
            <person name="Boguslavskiy L."/>
            <person name="Bonnet C."/>
            <person name="Boukhgalter B."/>
            <person name="Bourzgui I."/>
            <person name="Brown A."/>
            <person name="Cahill P."/>
            <person name="Channer S."/>
            <person name="Cheshatsang Y."/>
            <person name="Chuda L."/>
            <person name="Citroen M."/>
            <person name="Collymore A."/>
            <person name="Cooke P."/>
            <person name="Costello M."/>
            <person name="D'Aco K."/>
            <person name="Daza R."/>
            <person name="De Haan G."/>
            <person name="DeGray S."/>
            <person name="DeMaso C."/>
            <person name="Dhargay N."/>
            <person name="Dooley K."/>
            <person name="Dooley E."/>
            <person name="Doricent M."/>
            <person name="Dorje P."/>
            <person name="Dorjee K."/>
            <person name="Dupes A."/>
            <person name="Elong R."/>
            <person name="Falk J."/>
            <person name="Farina A."/>
            <person name="Faro S."/>
            <person name="Ferguson D."/>
            <person name="Fisher S."/>
            <person name="Foley C.D."/>
            <person name="Franke A."/>
            <person name="Friedrich D."/>
            <person name="Gadbois L."/>
            <person name="Gearin G."/>
            <person name="Gearin C.R."/>
            <person name="Giannoukos G."/>
            <person name="Goode T."/>
            <person name="Graham J."/>
            <person name="Grandbois E."/>
            <person name="Grewal S."/>
            <person name="Gyaltsen K."/>
            <person name="Hafez N."/>
            <person name="Hagos B."/>
            <person name="Hall J."/>
            <person name="Henson C."/>
            <person name="Hollinger A."/>
            <person name="Honan T."/>
            <person name="Huard M.D."/>
            <person name="Hughes L."/>
            <person name="Hurhula B."/>
            <person name="Husby M.E."/>
            <person name="Kamat A."/>
            <person name="Kanga B."/>
            <person name="Kashin S."/>
            <person name="Khazanovich D."/>
            <person name="Kisner P."/>
            <person name="Lance K."/>
            <person name="Lara M."/>
            <person name="Lee W."/>
            <person name="Lennon N."/>
            <person name="Letendre F."/>
            <person name="LeVine R."/>
            <person name="Lipovsky A."/>
            <person name="Liu X."/>
            <person name="Liu J."/>
            <person name="Liu S."/>
            <person name="Lokyitsang T."/>
            <person name="Lokyitsang Y."/>
            <person name="Lubonja R."/>
            <person name="Lui A."/>
            <person name="MacDonald P."/>
            <person name="Magnisalis V."/>
            <person name="Maru K."/>
            <person name="Matthews C."/>
            <person name="McCusker W."/>
            <person name="McDonough S."/>
            <person name="Mehta T."/>
            <person name="Meldrim J."/>
            <person name="Meneus L."/>
            <person name="Mihai O."/>
            <person name="Mihalev A."/>
            <person name="Mihova T."/>
            <person name="Mittelman R."/>
            <person name="Mlenga V."/>
            <person name="Montmayeur A."/>
            <person name="Mulrain L."/>
            <person name="Navidi A."/>
            <person name="Naylor J."/>
            <person name="Negash T."/>
            <person name="Nguyen T."/>
            <person name="Nguyen N."/>
            <person name="Nicol R."/>
            <person name="Norbu C."/>
            <person name="Norbu N."/>
            <person name="Novod N."/>
            <person name="O'Neill B."/>
            <person name="Osman S."/>
            <person name="Markiewicz E."/>
            <person name="Oyono O.L."/>
            <person name="Patti C."/>
            <person name="Phunkhang P."/>
            <person name="Pierre F."/>
            <person name="Priest M."/>
            <person name="Raghuraman S."/>
            <person name="Rege F."/>
            <person name="Reyes R."/>
            <person name="Rise C."/>
            <person name="Rogov P."/>
            <person name="Ross K."/>
            <person name="Ryan E."/>
            <person name="Settipalli S."/>
            <person name="Shea T."/>
            <person name="Sherpa N."/>
            <person name="Shi L."/>
            <person name="Shih D."/>
            <person name="Sparrow T."/>
            <person name="Spaulding J."/>
            <person name="Stalker J."/>
            <person name="Stange-Thomann N."/>
            <person name="Stavropoulos S."/>
            <person name="Stone C."/>
            <person name="Strader C."/>
            <person name="Tesfaye S."/>
            <person name="Thomson T."/>
            <person name="Thoulutsang Y."/>
            <person name="Thoulutsang D."/>
            <person name="Topham K."/>
            <person name="Topping I."/>
            <person name="Tsamla T."/>
            <person name="Vassiliev H."/>
            <person name="Vo A."/>
            <person name="Wangchuk T."/>
            <person name="Wangdi T."/>
            <person name="Weiand M."/>
            <person name="Wilkinson J."/>
            <person name="Wilson A."/>
            <person name="Yadav S."/>
            <person name="Young G."/>
            <person name="Yu Q."/>
            <person name="Zembek L."/>
            <person name="Zhong D."/>
            <person name="Zimmer A."/>
            <person name="Zwirko Z."/>
            <person name="Jaffe D.B."/>
            <person name="Alvarez P."/>
            <person name="Brockman W."/>
            <person name="Butler J."/>
            <person name="Chin C."/>
            <person name="Gnerre S."/>
            <person name="MacCallum I."/>
            <person name="Graves J.A."/>
            <person name="Ponting C.P."/>
            <person name="Breen M."/>
            <person name="Samollow P.B."/>
            <person name="Lander E.S."/>
            <person name="Lindblad-Toh K."/>
        </authorList>
    </citation>
    <scope>NUCLEOTIDE SEQUENCE [LARGE SCALE GENOMIC DNA]</scope>
</reference>
<dbReference type="PANTHER" id="PTHR24274:SF1">
    <property type="entry name" value="CILIA- AND FLAGELLA-ASSOCIATED PROTEIN 161"/>
    <property type="match status" value="1"/>
</dbReference>
<accession>A0A5F8HDV2</accession>
<dbReference type="STRING" id="13616.ENSMODP00000057670"/>
<evidence type="ECO:0000256" key="1">
    <source>
        <dbReference type="SAM" id="MobiDB-lite"/>
    </source>
</evidence>
<evidence type="ECO:0000313" key="3">
    <source>
        <dbReference type="Proteomes" id="UP000002280"/>
    </source>
</evidence>
<reference evidence="2" key="2">
    <citation type="submission" date="2025-08" db="UniProtKB">
        <authorList>
            <consortium name="Ensembl"/>
        </authorList>
    </citation>
    <scope>IDENTIFICATION</scope>
</reference>
<organism evidence="2 3">
    <name type="scientific">Monodelphis domestica</name>
    <name type="common">Gray short-tailed opossum</name>
    <dbReference type="NCBI Taxonomy" id="13616"/>
    <lineage>
        <taxon>Eukaryota</taxon>
        <taxon>Metazoa</taxon>
        <taxon>Chordata</taxon>
        <taxon>Craniata</taxon>
        <taxon>Vertebrata</taxon>
        <taxon>Euteleostomi</taxon>
        <taxon>Mammalia</taxon>
        <taxon>Metatheria</taxon>
        <taxon>Didelphimorphia</taxon>
        <taxon>Didelphidae</taxon>
        <taxon>Monodelphis</taxon>
    </lineage>
</organism>
<dbReference type="FunCoup" id="A0A5F8HDV2">
    <property type="interactions" value="71"/>
</dbReference>
<dbReference type="Proteomes" id="UP000002280">
    <property type="component" value="Chromosome 1"/>
</dbReference>
<dbReference type="GeneID" id="100013135"/>
<dbReference type="GO" id="GO:0160111">
    <property type="term" value="C:axonemal A tubule inner sheath"/>
    <property type="evidence" value="ECO:0007669"/>
    <property type="project" value="Ensembl"/>
</dbReference>
<dbReference type="GO" id="GO:0036126">
    <property type="term" value="C:sperm flagellum"/>
    <property type="evidence" value="ECO:0007669"/>
    <property type="project" value="Ensembl"/>
</dbReference>
<dbReference type="OrthoDB" id="2126411at2759"/>
<evidence type="ECO:0000313" key="2">
    <source>
        <dbReference type="Ensembl" id="ENSMODP00000057670.1"/>
    </source>
</evidence>
<dbReference type="CTD" id="161502"/>
<proteinExistence type="predicted"/>
<dbReference type="OMA" id="IIHCKTN"/>
<dbReference type="GO" id="GO:0060271">
    <property type="term" value="P:cilium assembly"/>
    <property type="evidence" value="ECO:0000318"/>
    <property type="project" value="GO_Central"/>
</dbReference>
<reference evidence="2" key="3">
    <citation type="submission" date="2025-09" db="UniProtKB">
        <authorList>
            <consortium name="Ensembl"/>
        </authorList>
    </citation>
    <scope>IDENTIFICATION</scope>
</reference>
<dbReference type="InParanoid" id="A0A5F8HDV2"/>
<dbReference type="Pfam" id="PF24569">
    <property type="entry name" value="CFAP161"/>
    <property type="match status" value="1"/>
</dbReference>
<name>A0A5F8HDV2_MONDO</name>
<dbReference type="RefSeq" id="XP_001367541.3">
    <property type="nucleotide sequence ID" value="XM_001367504.5"/>
</dbReference>
<dbReference type="PANTHER" id="PTHR24274">
    <property type="entry name" value="CILIA- AND FLAGELLA-ASSOCIATED PROTEIN 161"/>
    <property type="match status" value="1"/>
</dbReference>
<dbReference type="KEGG" id="mdo:100013135"/>
<feature type="region of interest" description="Disordered" evidence="1">
    <location>
        <begin position="280"/>
        <end position="300"/>
    </location>
</feature>